<evidence type="ECO:0000256" key="1">
    <source>
        <dbReference type="SAM" id="MobiDB-lite"/>
    </source>
</evidence>
<evidence type="ECO:0000313" key="3">
    <source>
        <dbReference type="EMBL" id="VEG48078.1"/>
    </source>
</evidence>
<evidence type="ECO:0000256" key="2">
    <source>
        <dbReference type="SAM" id="SignalP"/>
    </source>
</evidence>
<sequence length="179" mass="17526">MTVRHPIVLAAAGLAAVGVALGAAQSAAADPVPPPPPAEPGAPPPPLPPGPPTVPEMANPVYGTGQYGSGPLGTLRDLWHQARNPYYLVDDPAMVPGGGAPPPPGAGPAPALPPGFVSMNAPGSETASTAAPPNSGGPPLPEGYYPIDGPPPPGYEFVQPGQPDPASPPGFPTPPAPTP</sequence>
<feature type="region of interest" description="Disordered" evidence="1">
    <location>
        <begin position="89"/>
        <end position="179"/>
    </location>
</feature>
<feature type="region of interest" description="Disordered" evidence="1">
    <location>
        <begin position="23"/>
        <end position="76"/>
    </location>
</feature>
<feature type="compositionally biased region" description="Polar residues" evidence="1">
    <location>
        <begin position="121"/>
        <end position="132"/>
    </location>
</feature>
<keyword evidence="4" id="KW-1185">Reference proteome</keyword>
<dbReference type="OrthoDB" id="4641974at2"/>
<organism evidence="3 4">
    <name type="scientific">Mycolicibacterium chitae</name>
    <name type="common">Mycobacterium chitae</name>
    <dbReference type="NCBI Taxonomy" id="1792"/>
    <lineage>
        <taxon>Bacteria</taxon>
        <taxon>Bacillati</taxon>
        <taxon>Actinomycetota</taxon>
        <taxon>Actinomycetes</taxon>
        <taxon>Mycobacteriales</taxon>
        <taxon>Mycobacteriaceae</taxon>
        <taxon>Mycolicibacterium</taxon>
    </lineage>
</organism>
<accession>A0A3S4VI13</accession>
<feature type="compositionally biased region" description="Pro residues" evidence="1">
    <location>
        <begin position="31"/>
        <end position="54"/>
    </location>
</feature>
<reference evidence="3 4" key="1">
    <citation type="submission" date="2018-12" db="EMBL/GenBank/DDBJ databases">
        <authorList>
            <consortium name="Pathogen Informatics"/>
        </authorList>
    </citation>
    <scope>NUCLEOTIDE SEQUENCE [LARGE SCALE GENOMIC DNA]</scope>
    <source>
        <strain evidence="3 4">NCTC10485</strain>
    </source>
</reference>
<name>A0A3S4VI13_MYCCI</name>
<feature type="chain" id="PRO_5018723393" evidence="2">
    <location>
        <begin position="30"/>
        <end position="179"/>
    </location>
</feature>
<protein>
    <submittedName>
        <fullName evidence="3">Uncharacterized protein</fullName>
    </submittedName>
</protein>
<feature type="compositionally biased region" description="Pro residues" evidence="1">
    <location>
        <begin position="99"/>
        <end position="113"/>
    </location>
</feature>
<feature type="compositionally biased region" description="Pro residues" evidence="1">
    <location>
        <begin position="162"/>
        <end position="179"/>
    </location>
</feature>
<dbReference type="Proteomes" id="UP000282551">
    <property type="component" value="Chromosome"/>
</dbReference>
<dbReference type="PRINTS" id="PR01217">
    <property type="entry name" value="PRICHEXTENSN"/>
</dbReference>
<feature type="signal peptide" evidence="2">
    <location>
        <begin position="1"/>
        <end position="29"/>
    </location>
</feature>
<gene>
    <name evidence="3" type="ORF">NCTC10485_02371</name>
</gene>
<dbReference type="AlphaFoldDB" id="A0A3S4VI13"/>
<dbReference type="EMBL" id="LR134355">
    <property type="protein sequence ID" value="VEG48078.1"/>
    <property type="molecule type" value="Genomic_DNA"/>
</dbReference>
<keyword evidence="2" id="KW-0732">Signal</keyword>
<evidence type="ECO:0000313" key="4">
    <source>
        <dbReference type="Proteomes" id="UP000282551"/>
    </source>
</evidence>
<proteinExistence type="predicted"/>
<dbReference type="RefSeq" id="WP_126333920.1">
    <property type="nucleotide sequence ID" value="NZ_AP022604.1"/>
</dbReference>